<evidence type="ECO:0000259" key="2">
    <source>
        <dbReference type="Pfam" id="PF10135"/>
    </source>
</evidence>
<dbReference type="RefSeq" id="WP_102842260.1">
    <property type="nucleotide sequence ID" value="NZ_PDZR01000001.1"/>
</dbReference>
<comment type="caution">
    <text evidence="3">The sequence shown here is derived from an EMBL/GenBank/DDBJ whole genome shotgun (WGS) entry which is preliminary data.</text>
</comment>
<feature type="domain" description="Flagellar protein FlgJ N-terminal" evidence="2">
    <location>
        <begin position="94"/>
        <end position="132"/>
    </location>
</feature>
<name>A0A2J7TMG0_METSI</name>
<evidence type="ECO:0000256" key="1">
    <source>
        <dbReference type="SAM" id="MobiDB-lite"/>
    </source>
</evidence>
<evidence type="ECO:0000313" key="3">
    <source>
        <dbReference type="EMBL" id="PNG27953.1"/>
    </source>
</evidence>
<accession>A0A2J7TMG0</accession>
<dbReference type="AlphaFoldDB" id="A0A2J7TMG0"/>
<dbReference type="OrthoDB" id="7889190at2"/>
<reference evidence="3 4" key="1">
    <citation type="submission" date="2017-10" db="EMBL/GenBank/DDBJ databases">
        <title>Genome announcement of Methylocella silvestris TVC from permafrost.</title>
        <authorList>
            <person name="Wang J."/>
            <person name="Geng K."/>
            <person name="Ul-Haque F."/>
            <person name="Crombie A.T."/>
            <person name="Street L.E."/>
            <person name="Wookey P.A."/>
            <person name="Murrell J.C."/>
            <person name="Pratscher J."/>
        </authorList>
    </citation>
    <scope>NUCLEOTIDE SEQUENCE [LARGE SCALE GENOMIC DNA]</scope>
    <source>
        <strain evidence="3 4">TVC</strain>
    </source>
</reference>
<feature type="region of interest" description="Disordered" evidence="1">
    <location>
        <begin position="129"/>
        <end position="159"/>
    </location>
</feature>
<dbReference type="Proteomes" id="UP000236286">
    <property type="component" value="Unassembled WGS sequence"/>
</dbReference>
<dbReference type="EMBL" id="PDZR01000001">
    <property type="protein sequence ID" value="PNG27953.1"/>
    <property type="molecule type" value="Genomic_DNA"/>
</dbReference>
<sequence length="159" mass="16295">MSINPVSDIVLDVARAANPVQVAAAAGRLSSFRSSLASGGDFSQFIADATGGSGFSVRSEPGSFSASAPQSDPGAKAYKGLEEFFLQGVVETILPKGEGLFGAGTAGDMWRSMLAEQLAKQIGKSIDLGLAKSRSSPPATLKNEAHAHPSIVDSNRGQS</sequence>
<protein>
    <recommendedName>
        <fullName evidence="2">Flagellar protein FlgJ N-terminal domain-containing protein</fullName>
    </recommendedName>
</protein>
<dbReference type="InterPro" id="IPR019301">
    <property type="entry name" value="Flagellar_prot_FlgJ_N"/>
</dbReference>
<proteinExistence type="predicted"/>
<organism evidence="3 4">
    <name type="scientific">Methylocella silvestris</name>
    <dbReference type="NCBI Taxonomy" id="199596"/>
    <lineage>
        <taxon>Bacteria</taxon>
        <taxon>Pseudomonadati</taxon>
        <taxon>Pseudomonadota</taxon>
        <taxon>Alphaproteobacteria</taxon>
        <taxon>Hyphomicrobiales</taxon>
        <taxon>Beijerinckiaceae</taxon>
        <taxon>Methylocella</taxon>
    </lineage>
</organism>
<evidence type="ECO:0000313" key="4">
    <source>
        <dbReference type="Proteomes" id="UP000236286"/>
    </source>
</evidence>
<dbReference type="Pfam" id="PF10135">
    <property type="entry name" value="Rod-binding"/>
    <property type="match status" value="1"/>
</dbReference>
<gene>
    <name evidence="3" type="ORF">CR492_03450</name>
</gene>